<accession>A0A1Y0ICV2</accession>
<dbReference type="Pfam" id="PF08713">
    <property type="entry name" value="DNA_alkylation"/>
    <property type="match status" value="1"/>
</dbReference>
<keyword evidence="2" id="KW-1185">Reference proteome</keyword>
<sequence length="368" mass="41772">MKPMKEGLDRAAIQRMANNLAQVFNELNVDTFVDEACSQIEALELKQRVDFLIERLQTHLEGTFPEIAKRLVQLPPVWDRGDENDALRGFAAWPVIDYVAVAGLDHPDIALDVLEKLTSLFSAEFAVRPFIQKHPELTNAKLQDWSEHEDLHVRRLASEGCRPRLPWGIRLNEFINDPAPVLAVLERLNNDPDLYVRRSVANNLNDISKDHPDLVIQTCQRWLELNQGAETAWIVKQALRTLVKQGHPDVFALLGYSANHQVQAQLSLNQKELSIGESLPFTVLLETEQDEQSVVVDYVVHHQKANGKTAPKVFKLKSVTLNSGNPQRIEKSHSFKPVTTRKYYPGEHILAVQINGVEVGREVFWLRG</sequence>
<dbReference type="SUPFAM" id="SSF48371">
    <property type="entry name" value="ARM repeat"/>
    <property type="match status" value="1"/>
</dbReference>
<gene>
    <name evidence="1" type="ORF">OLMES_4062</name>
</gene>
<dbReference type="AlphaFoldDB" id="A0A1Y0ICV2"/>
<name>A0A1Y0ICV2_9GAMM</name>
<dbReference type="InterPro" id="IPR014825">
    <property type="entry name" value="DNA_alkylation"/>
</dbReference>
<dbReference type="InterPro" id="IPR016024">
    <property type="entry name" value="ARM-type_fold"/>
</dbReference>
<dbReference type="EMBL" id="CP021425">
    <property type="protein sequence ID" value="ARU58080.1"/>
    <property type="molecule type" value="Genomic_DNA"/>
</dbReference>
<protein>
    <submittedName>
        <fullName evidence="1">DNA alkylation repair enzyme</fullName>
    </submittedName>
</protein>
<dbReference type="Gene3D" id="1.25.40.290">
    <property type="entry name" value="ARM repeat domains"/>
    <property type="match status" value="1"/>
</dbReference>
<proteinExistence type="predicted"/>
<evidence type="ECO:0000313" key="1">
    <source>
        <dbReference type="EMBL" id="ARU58080.1"/>
    </source>
</evidence>
<organism evidence="1 2">
    <name type="scientific">Oleiphilus messinensis</name>
    <dbReference type="NCBI Taxonomy" id="141451"/>
    <lineage>
        <taxon>Bacteria</taxon>
        <taxon>Pseudomonadati</taxon>
        <taxon>Pseudomonadota</taxon>
        <taxon>Gammaproteobacteria</taxon>
        <taxon>Oceanospirillales</taxon>
        <taxon>Oleiphilaceae</taxon>
        <taxon>Oleiphilus</taxon>
    </lineage>
</organism>
<dbReference type="Proteomes" id="UP000196027">
    <property type="component" value="Chromosome"/>
</dbReference>
<reference evidence="1 2" key="1">
    <citation type="submission" date="2017-05" db="EMBL/GenBank/DDBJ databases">
        <title>Genomic insights into alkan degradation activity of Oleiphilus messinensis.</title>
        <authorList>
            <person name="Kozyavkin S.A."/>
            <person name="Slesarev A.I."/>
            <person name="Golyshin P.N."/>
            <person name="Korzhenkov A."/>
            <person name="Golyshina O.N."/>
            <person name="Toshchakov S.V."/>
        </authorList>
    </citation>
    <scope>NUCLEOTIDE SEQUENCE [LARGE SCALE GENOMIC DNA]</scope>
    <source>
        <strain evidence="1 2">ME102</strain>
    </source>
</reference>
<dbReference type="OrthoDB" id="9797162at2"/>
<evidence type="ECO:0000313" key="2">
    <source>
        <dbReference type="Proteomes" id="UP000196027"/>
    </source>
</evidence>
<dbReference type="KEGG" id="ome:OLMES_4062"/>